<protein>
    <submittedName>
        <fullName evidence="1">Uncharacterized protein</fullName>
    </submittedName>
</protein>
<name>A0A8K1G6U9_9PASS</name>
<reference evidence="1" key="1">
    <citation type="submission" date="2019-04" db="EMBL/GenBank/DDBJ databases">
        <title>Genome assembly of Zosterops borbonicus 15179.</title>
        <authorList>
            <person name="Leroy T."/>
            <person name="Anselmetti Y."/>
            <person name="Tilak M.-K."/>
            <person name="Nabholz B."/>
        </authorList>
    </citation>
    <scope>NUCLEOTIDE SEQUENCE</scope>
    <source>
        <strain evidence="1">HGM_15179</strain>
        <tissue evidence="1">Muscle</tissue>
    </source>
</reference>
<dbReference type="Proteomes" id="UP000796761">
    <property type="component" value="Unassembled WGS sequence"/>
</dbReference>
<gene>
    <name evidence="1" type="ORF">HGM15179_014427</name>
</gene>
<proteinExistence type="predicted"/>
<dbReference type="EMBL" id="SWJQ01000573">
    <property type="protein sequence ID" value="TRZ12668.1"/>
    <property type="molecule type" value="Genomic_DNA"/>
</dbReference>
<keyword evidence="2" id="KW-1185">Reference proteome</keyword>
<sequence length="96" mass="10823">MHRDLDKPDKWDHKNLTRLNKAKAQVLHLARDNPRVLDSSRPLLLARCPLFLQPPACRACKPQQGLFLPAEASLDVSNPSRFLTPVDFTGEKHMAG</sequence>
<organism evidence="1 2">
    <name type="scientific">Zosterops borbonicus</name>
    <dbReference type="NCBI Taxonomy" id="364589"/>
    <lineage>
        <taxon>Eukaryota</taxon>
        <taxon>Metazoa</taxon>
        <taxon>Chordata</taxon>
        <taxon>Craniata</taxon>
        <taxon>Vertebrata</taxon>
        <taxon>Euteleostomi</taxon>
        <taxon>Archelosauria</taxon>
        <taxon>Archosauria</taxon>
        <taxon>Dinosauria</taxon>
        <taxon>Saurischia</taxon>
        <taxon>Theropoda</taxon>
        <taxon>Coelurosauria</taxon>
        <taxon>Aves</taxon>
        <taxon>Neognathae</taxon>
        <taxon>Neoaves</taxon>
        <taxon>Telluraves</taxon>
        <taxon>Australaves</taxon>
        <taxon>Passeriformes</taxon>
        <taxon>Sylvioidea</taxon>
        <taxon>Zosteropidae</taxon>
        <taxon>Zosterops</taxon>
    </lineage>
</organism>
<dbReference type="AlphaFoldDB" id="A0A8K1G6U9"/>
<dbReference type="OrthoDB" id="10484825at2759"/>
<evidence type="ECO:0000313" key="1">
    <source>
        <dbReference type="EMBL" id="TRZ12668.1"/>
    </source>
</evidence>
<comment type="caution">
    <text evidence="1">The sequence shown here is derived from an EMBL/GenBank/DDBJ whole genome shotgun (WGS) entry which is preliminary data.</text>
</comment>
<evidence type="ECO:0000313" key="2">
    <source>
        <dbReference type="Proteomes" id="UP000796761"/>
    </source>
</evidence>
<accession>A0A8K1G6U9</accession>